<organism evidence="1 2">
    <name type="scientific">Zingiber officinale</name>
    <name type="common">Ginger</name>
    <name type="synonym">Amomum zingiber</name>
    <dbReference type="NCBI Taxonomy" id="94328"/>
    <lineage>
        <taxon>Eukaryota</taxon>
        <taxon>Viridiplantae</taxon>
        <taxon>Streptophyta</taxon>
        <taxon>Embryophyta</taxon>
        <taxon>Tracheophyta</taxon>
        <taxon>Spermatophyta</taxon>
        <taxon>Magnoliopsida</taxon>
        <taxon>Liliopsida</taxon>
        <taxon>Zingiberales</taxon>
        <taxon>Zingiberaceae</taxon>
        <taxon>Zingiber</taxon>
    </lineage>
</organism>
<comment type="caution">
    <text evidence="1">The sequence shown here is derived from an EMBL/GenBank/DDBJ whole genome shotgun (WGS) entry which is preliminary data.</text>
</comment>
<dbReference type="Pfam" id="PF01107">
    <property type="entry name" value="MP"/>
    <property type="match status" value="1"/>
</dbReference>
<sequence>MQERASLVPTEVLYHSRRDDANHRVYIHRFEEAILVTDGNQVDRSFIQEENFNQLQRSNMQYIHLGILQVRIQILHRKREGAMALIVFRDNRWQGDQSILVTMEVYLTQGSQMVYVIPETMLTIVDFFRSIQISILTKGYEAWKNGEVNLLITRGLVDLELPAPSWDDEPTKSQTPNLPKEAAAVLVEESELPHTTLEQAHAGETSLGATVLRSMETTPSYGPTHSQQKVMGRHLIYLQQDVRWNTPVCDDY</sequence>
<gene>
    <name evidence="1" type="ORF">ZIOFF_062832</name>
</gene>
<dbReference type="EMBL" id="JACMSC010000017">
    <property type="protein sequence ID" value="KAG6479369.1"/>
    <property type="molecule type" value="Genomic_DNA"/>
</dbReference>
<dbReference type="Proteomes" id="UP000734854">
    <property type="component" value="Unassembled WGS sequence"/>
</dbReference>
<protein>
    <recommendedName>
        <fullName evidence="3">Polyprotein</fullName>
    </recommendedName>
</protein>
<name>A0A8J5KFP3_ZINOF</name>
<reference evidence="1 2" key="1">
    <citation type="submission" date="2020-08" db="EMBL/GenBank/DDBJ databases">
        <title>Plant Genome Project.</title>
        <authorList>
            <person name="Zhang R.-G."/>
        </authorList>
    </citation>
    <scope>NUCLEOTIDE SEQUENCE [LARGE SCALE GENOMIC DNA]</scope>
    <source>
        <tissue evidence="1">Rhizome</tissue>
    </source>
</reference>
<dbReference type="AlphaFoldDB" id="A0A8J5KFP3"/>
<proteinExistence type="predicted"/>
<evidence type="ECO:0000313" key="1">
    <source>
        <dbReference type="EMBL" id="KAG6479369.1"/>
    </source>
</evidence>
<dbReference type="InterPro" id="IPR028919">
    <property type="entry name" value="Viral_movement"/>
</dbReference>
<evidence type="ECO:0000313" key="2">
    <source>
        <dbReference type="Proteomes" id="UP000734854"/>
    </source>
</evidence>
<keyword evidence="2" id="KW-1185">Reference proteome</keyword>
<accession>A0A8J5KFP3</accession>
<evidence type="ECO:0008006" key="3">
    <source>
        <dbReference type="Google" id="ProtNLM"/>
    </source>
</evidence>